<dbReference type="EMBL" id="ML977569">
    <property type="protein sequence ID" value="KAF2003959.1"/>
    <property type="molecule type" value="Genomic_DNA"/>
</dbReference>
<accession>A0A6A5WT53</accession>
<evidence type="ECO:0000256" key="1">
    <source>
        <dbReference type="SAM" id="MobiDB-lite"/>
    </source>
</evidence>
<protein>
    <submittedName>
        <fullName evidence="2">Uncharacterized protein</fullName>
    </submittedName>
</protein>
<reference evidence="2" key="1">
    <citation type="journal article" date="2020" name="Stud. Mycol.">
        <title>101 Dothideomycetes genomes: a test case for predicting lifestyles and emergence of pathogens.</title>
        <authorList>
            <person name="Haridas S."/>
            <person name="Albert R."/>
            <person name="Binder M."/>
            <person name="Bloem J."/>
            <person name="Labutti K."/>
            <person name="Salamov A."/>
            <person name="Andreopoulos B."/>
            <person name="Baker S."/>
            <person name="Barry K."/>
            <person name="Bills G."/>
            <person name="Bluhm B."/>
            <person name="Cannon C."/>
            <person name="Castanera R."/>
            <person name="Culley D."/>
            <person name="Daum C."/>
            <person name="Ezra D."/>
            <person name="Gonzalez J."/>
            <person name="Henrissat B."/>
            <person name="Kuo A."/>
            <person name="Liang C."/>
            <person name="Lipzen A."/>
            <person name="Lutzoni F."/>
            <person name="Magnuson J."/>
            <person name="Mondo S."/>
            <person name="Nolan M."/>
            <person name="Ohm R."/>
            <person name="Pangilinan J."/>
            <person name="Park H.-J."/>
            <person name="Ramirez L."/>
            <person name="Alfaro M."/>
            <person name="Sun H."/>
            <person name="Tritt A."/>
            <person name="Yoshinaga Y."/>
            <person name="Zwiers L.-H."/>
            <person name="Turgeon B."/>
            <person name="Goodwin S."/>
            <person name="Spatafora J."/>
            <person name="Crous P."/>
            <person name="Grigoriev I."/>
        </authorList>
    </citation>
    <scope>NUCLEOTIDE SEQUENCE</scope>
    <source>
        <strain evidence="2">CBS 123094</strain>
    </source>
</reference>
<feature type="compositionally biased region" description="Basic and acidic residues" evidence="1">
    <location>
        <begin position="126"/>
        <end position="144"/>
    </location>
</feature>
<dbReference type="AlphaFoldDB" id="A0A6A5WT53"/>
<dbReference type="Proteomes" id="UP000799779">
    <property type="component" value="Unassembled WGS sequence"/>
</dbReference>
<sequence>MDADRTASWDQAVRDYIFGIASIPCPHTSRFKCRLSATCTRCSCPSVSLQPVRATSYLSPARRRNPLLYANGPEKLPAPAFLLRCLDRPLIPNRPSRFASLHVTHIISTSAPRPSLNLLSLTADLEPDKKQGDKMEQRPTEEGSPRGLICLPVVACRRDGPWCCGSEWEASPKSRAGWQLEAGIEQLNGGESC</sequence>
<evidence type="ECO:0000313" key="2">
    <source>
        <dbReference type="EMBL" id="KAF2003959.1"/>
    </source>
</evidence>
<gene>
    <name evidence="2" type="ORF">P154DRAFT_63601</name>
</gene>
<proteinExistence type="predicted"/>
<feature type="region of interest" description="Disordered" evidence="1">
    <location>
        <begin position="125"/>
        <end position="144"/>
    </location>
</feature>
<keyword evidence="3" id="KW-1185">Reference proteome</keyword>
<evidence type="ECO:0000313" key="3">
    <source>
        <dbReference type="Proteomes" id="UP000799779"/>
    </source>
</evidence>
<name>A0A6A5WT53_9PLEO</name>
<organism evidence="2 3">
    <name type="scientific">Amniculicola lignicola CBS 123094</name>
    <dbReference type="NCBI Taxonomy" id="1392246"/>
    <lineage>
        <taxon>Eukaryota</taxon>
        <taxon>Fungi</taxon>
        <taxon>Dikarya</taxon>
        <taxon>Ascomycota</taxon>
        <taxon>Pezizomycotina</taxon>
        <taxon>Dothideomycetes</taxon>
        <taxon>Pleosporomycetidae</taxon>
        <taxon>Pleosporales</taxon>
        <taxon>Amniculicolaceae</taxon>
        <taxon>Amniculicola</taxon>
    </lineage>
</organism>